<feature type="region of interest" description="Disordered" evidence="1">
    <location>
        <begin position="95"/>
        <end position="171"/>
    </location>
</feature>
<accession>A0A8S9TZU0</accession>
<protein>
    <submittedName>
        <fullName evidence="2">Uncharacterized protein</fullName>
    </submittedName>
</protein>
<evidence type="ECO:0000313" key="2">
    <source>
        <dbReference type="EMBL" id="KAF4134176.1"/>
    </source>
</evidence>
<dbReference type="AlphaFoldDB" id="A0A8S9TZU0"/>
<dbReference type="EMBL" id="JAACNO010002332">
    <property type="protein sequence ID" value="KAF4134176.1"/>
    <property type="molecule type" value="Genomic_DNA"/>
</dbReference>
<feature type="compositionally biased region" description="Polar residues" evidence="1">
    <location>
        <begin position="11"/>
        <end position="23"/>
    </location>
</feature>
<comment type="caution">
    <text evidence="2">The sequence shown here is derived from an EMBL/GenBank/DDBJ whole genome shotgun (WGS) entry which is preliminary data.</text>
</comment>
<dbReference type="Proteomes" id="UP000704712">
    <property type="component" value="Unassembled WGS sequence"/>
</dbReference>
<feature type="compositionally biased region" description="Polar residues" evidence="1">
    <location>
        <begin position="116"/>
        <end position="125"/>
    </location>
</feature>
<feature type="compositionally biased region" description="Basic and acidic residues" evidence="1">
    <location>
        <begin position="131"/>
        <end position="171"/>
    </location>
</feature>
<sequence length="199" mass="21905">MIATLKAQQEVKPTSNAQPYSGSRETRQVRTRGIPKDVLRLMPKQGALNLCMKHLAKVGCSGSSDGTSGKCFFTKRAHFRPKTQPEPVKQHIIKNFGGLGRPSSRTCEVNGVPVPQLSSDSSLGPPSTDGRGSEEKSPSKDLRKHGRGSEEKSPSKDLRKHLSENHKKYMETLKRVRDQCRAETELNIAARQSGISMTP</sequence>
<feature type="region of interest" description="Disordered" evidence="1">
    <location>
        <begin position="1"/>
        <end position="28"/>
    </location>
</feature>
<evidence type="ECO:0000313" key="3">
    <source>
        <dbReference type="Proteomes" id="UP000704712"/>
    </source>
</evidence>
<reference evidence="2" key="1">
    <citation type="submission" date="2020-03" db="EMBL/GenBank/DDBJ databases">
        <title>Hybrid Assembly of Korean Phytophthora infestans isolates.</title>
        <authorList>
            <person name="Prokchorchik M."/>
            <person name="Lee Y."/>
            <person name="Seo J."/>
            <person name="Cho J.-H."/>
            <person name="Park Y.-E."/>
            <person name="Jang D.-C."/>
            <person name="Im J.-S."/>
            <person name="Choi J.-G."/>
            <person name="Park H.-J."/>
            <person name="Lee G.-B."/>
            <person name="Lee Y.-G."/>
            <person name="Hong S.-Y."/>
            <person name="Cho K."/>
            <person name="Sohn K.H."/>
        </authorList>
    </citation>
    <scope>NUCLEOTIDE SEQUENCE</scope>
    <source>
        <strain evidence="2">KR_2_A2</strain>
    </source>
</reference>
<evidence type="ECO:0000256" key="1">
    <source>
        <dbReference type="SAM" id="MobiDB-lite"/>
    </source>
</evidence>
<organism evidence="2 3">
    <name type="scientific">Phytophthora infestans</name>
    <name type="common">Potato late blight agent</name>
    <name type="synonym">Botrytis infestans</name>
    <dbReference type="NCBI Taxonomy" id="4787"/>
    <lineage>
        <taxon>Eukaryota</taxon>
        <taxon>Sar</taxon>
        <taxon>Stramenopiles</taxon>
        <taxon>Oomycota</taxon>
        <taxon>Peronosporomycetes</taxon>
        <taxon>Peronosporales</taxon>
        <taxon>Peronosporaceae</taxon>
        <taxon>Phytophthora</taxon>
    </lineage>
</organism>
<gene>
    <name evidence="2" type="ORF">GN958_ATG16651</name>
</gene>
<proteinExistence type="predicted"/>
<name>A0A8S9TZU0_PHYIN</name>